<evidence type="ECO:0000313" key="1">
    <source>
        <dbReference type="EMBL" id="EJW89338.1"/>
    </source>
</evidence>
<name>J9F497_9ZZZZ</name>
<proteinExistence type="predicted"/>
<reference evidence="1" key="1">
    <citation type="journal article" date="2012" name="PLoS ONE">
        <title>Gene sets for utilization of primary and secondary nutrition supplies in the distal gut of endangered iberian lynx.</title>
        <authorList>
            <person name="Alcaide M."/>
            <person name="Messina E."/>
            <person name="Richter M."/>
            <person name="Bargiela R."/>
            <person name="Peplies J."/>
            <person name="Huws S.A."/>
            <person name="Newbold C.J."/>
            <person name="Golyshin P.N."/>
            <person name="Simon M.A."/>
            <person name="Lopez G."/>
            <person name="Yakimov M.M."/>
            <person name="Ferrer M."/>
        </authorList>
    </citation>
    <scope>NUCLEOTIDE SEQUENCE</scope>
</reference>
<protein>
    <submittedName>
        <fullName evidence="1">Uncharacterized protein</fullName>
    </submittedName>
</protein>
<dbReference type="EMBL" id="AMCI01009534">
    <property type="protein sequence ID" value="EJW89338.1"/>
    <property type="molecule type" value="Genomic_DNA"/>
</dbReference>
<organism evidence="1">
    <name type="scientific">gut metagenome</name>
    <dbReference type="NCBI Taxonomy" id="749906"/>
    <lineage>
        <taxon>unclassified sequences</taxon>
        <taxon>metagenomes</taxon>
        <taxon>organismal metagenomes</taxon>
    </lineage>
</organism>
<gene>
    <name evidence="1" type="ORF">EVA_22555</name>
</gene>
<sequence length="42" mass="4568">MPAFSVSLGKLASMLNLDTIYAPKELSEIPIYTADVNRPGIM</sequence>
<feature type="non-terminal residue" evidence="1">
    <location>
        <position position="42"/>
    </location>
</feature>
<dbReference type="AlphaFoldDB" id="J9F497"/>
<comment type="caution">
    <text evidence="1">The sequence shown here is derived from an EMBL/GenBank/DDBJ whole genome shotgun (WGS) entry which is preliminary data.</text>
</comment>
<accession>J9F497</accession>